<keyword evidence="2" id="KW-1185">Reference proteome</keyword>
<proteinExistence type="predicted"/>
<dbReference type="AlphaFoldDB" id="A0A8I6XVV6"/>
<evidence type="ECO:0000313" key="2">
    <source>
        <dbReference type="Proteomes" id="UP000011116"/>
    </source>
</evidence>
<protein>
    <submittedName>
        <fullName evidence="1">Uncharacterized protein</fullName>
    </submittedName>
</protein>
<evidence type="ECO:0000313" key="1">
    <source>
        <dbReference type="EnsemblPlants" id="HORVU.MOREX.r3.3HG0282770.1.CDS1"/>
    </source>
</evidence>
<dbReference type="Gramene" id="HORVU.MOREX.r3.3HG0282770.1">
    <property type="protein sequence ID" value="HORVU.MOREX.r3.3HG0282770.1.CDS1"/>
    <property type="gene ID" value="HORVU.MOREX.r3.3HG0282770"/>
</dbReference>
<dbReference type="Proteomes" id="UP000011116">
    <property type="component" value="Chromosome 3H"/>
</dbReference>
<sequence>MENPLLEMVIRALPLLVDDVDLAQSLLDLVHAEIDRTEARLGEVAAQLEQIQRLAMEGMSEDDPVPTEELLEASFHALLRQRRHLTQGVQVLLVLRATAYTRSRSHLVPGVLLAAASAAVAPGFRSFVRLSVLVLGFLFASRRGG</sequence>
<reference evidence="1" key="2">
    <citation type="submission" date="2020-10" db="EMBL/GenBank/DDBJ databases">
        <authorList>
            <person name="Scholz U."/>
            <person name="Mascher M."/>
            <person name="Fiebig A."/>
        </authorList>
    </citation>
    <scope>NUCLEOTIDE SEQUENCE [LARGE SCALE GENOMIC DNA]</scope>
    <source>
        <strain evidence="1">cv. Morex</strain>
    </source>
</reference>
<accession>A0A8I6XVV6</accession>
<reference evidence="2" key="1">
    <citation type="journal article" date="2012" name="Nature">
        <title>A physical, genetic and functional sequence assembly of the barley genome.</title>
        <authorList>
            <consortium name="The International Barley Genome Sequencing Consortium"/>
            <person name="Mayer K.F."/>
            <person name="Waugh R."/>
            <person name="Brown J.W."/>
            <person name="Schulman A."/>
            <person name="Langridge P."/>
            <person name="Platzer M."/>
            <person name="Fincher G.B."/>
            <person name="Muehlbauer G.J."/>
            <person name="Sato K."/>
            <person name="Close T.J."/>
            <person name="Wise R.P."/>
            <person name="Stein N."/>
        </authorList>
    </citation>
    <scope>NUCLEOTIDE SEQUENCE [LARGE SCALE GENOMIC DNA]</scope>
    <source>
        <strain evidence="2">cv. Morex</strain>
    </source>
</reference>
<organism evidence="1 2">
    <name type="scientific">Hordeum vulgare subsp. vulgare</name>
    <name type="common">Domesticated barley</name>
    <dbReference type="NCBI Taxonomy" id="112509"/>
    <lineage>
        <taxon>Eukaryota</taxon>
        <taxon>Viridiplantae</taxon>
        <taxon>Streptophyta</taxon>
        <taxon>Embryophyta</taxon>
        <taxon>Tracheophyta</taxon>
        <taxon>Spermatophyta</taxon>
        <taxon>Magnoliopsida</taxon>
        <taxon>Liliopsida</taxon>
        <taxon>Poales</taxon>
        <taxon>Poaceae</taxon>
        <taxon>BOP clade</taxon>
        <taxon>Pooideae</taxon>
        <taxon>Triticodae</taxon>
        <taxon>Triticeae</taxon>
        <taxon>Hordeinae</taxon>
        <taxon>Hordeum</taxon>
    </lineage>
</organism>
<name>A0A8I6XVV6_HORVV</name>
<reference evidence="1" key="3">
    <citation type="submission" date="2022-01" db="UniProtKB">
        <authorList>
            <consortium name="EnsemblPlants"/>
        </authorList>
    </citation>
    <scope>IDENTIFICATION</scope>
    <source>
        <strain evidence="1">subsp. vulgare</strain>
    </source>
</reference>
<dbReference type="EnsemblPlants" id="HORVU.MOREX.r3.3HG0282770.1">
    <property type="protein sequence ID" value="HORVU.MOREX.r3.3HG0282770.1.CDS1"/>
    <property type="gene ID" value="HORVU.MOREX.r3.3HG0282770"/>
</dbReference>
<dbReference type="SMR" id="A0A8I6XVV6"/>